<dbReference type="Proteomes" id="UP001153365">
    <property type="component" value="Unassembled WGS sequence"/>
</dbReference>
<reference evidence="1" key="1">
    <citation type="submission" date="2022-06" db="EMBL/GenBank/DDBJ databases">
        <authorList>
            <consortium name="SYNGENTA / RWTH Aachen University"/>
        </authorList>
    </citation>
    <scope>NUCLEOTIDE SEQUENCE</scope>
</reference>
<name>A0AAV0BI24_PHAPC</name>
<organism evidence="1 2">
    <name type="scientific">Phakopsora pachyrhizi</name>
    <name type="common">Asian soybean rust disease fungus</name>
    <dbReference type="NCBI Taxonomy" id="170000"/>
    <lineage>
        <taxon>Eukaryota</taxon>
        <taxon>Fungi</taxon>
        <taxon>Dikarya</taxon>
        <taxon>Basidiomycota</taxon>
        <taxon>Pucciniomycotina</taxon>
        <taxon>Pucciniomycetes</taxon>
        <taxon>Pucciniales</taxon>
        <taxon>Phakopsoraceae</taxon>
        <taxon>Phakopsora</taxon>
    </lineage>
</organism>
<protein>
    <submittedName>
        <fullName evidence="1">Uncharacterized protein</fullName>
    </submittedName>
</protein>
<evidence type="ECO:0000313" key="2">
    <source>
        <dbReference type="Proteomes" id="UP001153365"/>
    </source>
</evidence>
<comment type="caution">
    <text evidence="1">The sequence shown here is derived from an EMBL/GenBank/DDBJ whole genome shotgun (WGS) entry which is preliminary data.</text>
</comment>
<keyword evidence="2" id="KW-1185">Reference proteome</keyword>
<sequence length="109" mass="12565">MVSELNKKTKSGLHLTSKQMKDQFKTYRSQYGKAKKESSSTGFGLTEEDQSKGIITISQKWITYLDHYQMSTPLEEETPNNTLGPCLKLQMRAQMKICFLTLERLLLLQ</sequence>
<accession>A0AAV0BI24</accession>
<gene>
    <name evidence="1" type="ORF">PPACK8108_LOCUS21658</name>
</gene>
<dbReference type="AlphaFoldDB" id="A0AAV0BI24"/>
<evidence type="ECO:0000313" key="1">
    <source>
        <dbReference type="EMBL" id="CAH7686946.1"/>
    </source>
</evidence>
<dbReference type="EMBL" id="CALTRL010005823">
    <property type="protein sequence ID" value="CAH7686946.1"/>
    <property type="molecule type" value="Genomic_DNA"/>
</dbReference>
<proteinExistence type="predicted"/>